<evidence type="ECO:0000313" key="7">
    <source>
        <dbReference type="EMBL" id="OCF53655.1"/>
    </source>
</evidence>
<dbReference type="Gene3D" id="3.90.1590.10">
    <property type="entry name" value="glutathione-dependent formaldehyde- activating enzyme (gfa)"/>
    <property type="match status" value="1"/>
</dbReference>
<feature type="compositionally biased region" description="Polar residues" evidence="5">
    <location>
        <begin position="1"/>
        <end position="11"/>
    </location>
</feature>
<feature type="domain" description="CENP-V/GFA" evidence="6">
    <location>
        <begin position="73"/>
        <end position="215"/>
    </location>
</feature>
<dbReference type="InterPro" id="IPR006913">
    <property type="entry name" value="CENP-V/GFA"/>
</dbReference>
<proteinExistence type="inferred from homology"/>
<accession>A0A1B9IDJ4</accession>
<keyword evidence="3" id="KW-0862">Zinc</keyword>
<gene>
    <name evidence="7" type="ORF">I206_00961</name>
    <name evidence="8" type="ORF">I206_100364</name>
</gene>
<dbReference type="PROSITE" id="PS51891">
    <property type="entry name" value="CENP_V_GFA"/>
    <property type="match status" value="1"/>
</dbReference>
<keyword evidence="2" id="KW-0479">Metal-binding</keyword>
<reference evidence="8" key="4">
    <citation type="submission" date="2024-02" db="EMBL/GenBank/DDBJ databases">
        <title>Comparative genomics of Cryptococcus and Kwoniella reveals pathogenesis evolution and contrasting modes of karyotype evolution via chromosome fusion or intercentromeric recombination.</title>
        <authorList>
            <person name="Coelho M.A."/>
            <person name="David-Palma M."/>
            <person name="Shea T."/>
            <person name="Bowers K."/>
            <person name="McGinley-Smith S."/>
            <person name="Mohammad A.W."/>
            <person name="Gnirke A."/>
            <person name="Yurkov A.M."/>
            <person name="Nowrousian M."/>
            <person name="Sun S."/>
            <person name="Cuomo C.A."/>
            <person name="Heitman J."/>
        </authorList>
    </citation>
    <scope>NUCLEOTIDE SEQUENCE</scope>
    <source>
        <strain evidence="8">CBS 10737</strain>
    </source>
</reference>
<feature type="compositionally biased region" description="Basic and acidic residues" evidence="5">
    <location>
        <begin position="248"/>
        <end position="259"/>
    </location>
</feature>
<dbReference type="PANTHER" id="PTHR33337">
    <property type="entry name" value="GFA DOMAIN-CONTAINING PROTEIN"/>
    <property type="match status" value="1"/>
</dbReference>
<dbReference type="STRING" id="1296096.A0A1B9IDJ4"/>
<dbReference type="GeneID" id="30169330"/>
<evidence type="ECO:0000313" key="9">
    <source>
        <dbReference type="Proteomes" id="UP000094020"/>
    </source>
</evidence>
<dbReference type="RefSeq" id="XP_019014874.1">
    <property type="nucleotide sequence ID" value="XM_019152736.1"/>
</dbReference>
<dbReference type="OrthoDB" id="9970124at2759"/>
<evidence type="ECO:0000256" key="2">
    <source>
        <dbReference type="ARBA" id="ARBA00022723"/>
    </source>
</evidence>
<feature type="region of interest" description="Disordered" evidence="5">
    <location>
        <begin position="185"/>
        <end position="227"/>
    </location>
</feature>
<evidence type="ECO:0000259" key="6">
    <source>
        <dbReference type="PROSITE" id="PS51891"/>
    </source>
</evidence>
<dbReference type="Pfam" id="PF04828">
    <property type="entry name" value="GFA"/>
    <property type="match status" value="1"/>
</dbReference>
<dbReference type="GO" id="GO:0016846">
    <property type="term" value="F:carbon-sulfur lyase activity"/>
    <property type="evidence" value="ECO:0007669"/>
    <property type="project" value="InterPro"/>
</dbReference>
<sequence>MSDNDVSNTVRPPTKRIRSDHDHSKASTKASEASRDSESKEEDKNEDNHEDEEWLKQPPFSVGADKDGWETKWRESCWCGKVAFVYNEDPSNSKICHCEDCQRLHGAPYQHSVIFHKKNVRLDSDADPKWIGFLSAHGQVHPLSSTPTPLPRKVSCRACGSPLMDEGRNMIMAFPPSFEWTRTHKEVKQAKEDDKNKDNDDNNNEKKGSHGSEGDSGKGARKQQGFPSELRAQCHIFYERRCVDVKDGLPKWRGHKEQSELMGEDEK</sequence>
<reference evidence="7" key="3">
    <citation type="submission" date="2016-07" db="EMBL/GenBank/DDBJ databases">
        <title>Evolution of pathogenesis and genome organization in the Tremellales.</title>
        <authorList>
            <person name="Cuomo C."/>
            <person name="Litvintseva A."/>
            <person name="Heitman J."/>
            <person name="Chen Y."/>
            <person name="Sun S."/>
            <person name="Springer D."/>
            <person name="Dromer F."/>
            <person name="Young S."/>
            <person name="Zeng Q."/>
            <person name="Chapman S."/>
            <person name="Gujja S."/>
            <person name="Saif S."/>
            <person name="Birren B."/>
        </authorList>
    </citation>
    <scope>NUCLEOTIDE SEQUENCE</scope>
    <source>
        <strain evidence="7">CBS 10737</strain>
    </source>
</reference>
<dbReference type="PANTHER" id="PTHR33337:SF40">
    <property type="entry name" value="CENP-V_GFA DOMAIN-CONTAINING PROTEIN-RELATED"/>
    <property type="match status" value="1"/>
</dbReference>
<feature type="compositionally biased region" description="Basic and acidic residues" evidence="5">
    <location>
        <begin position="32"/>
        <end position="47"/>
    </location>
</feature>
<keyword evidence="9" id="KW-1185">Reference proteome</keyword>
<protein>
    <recommendedName>
        <fullName evidence="6">CENP-V/GFA domain-containing protein</fullName>
    </recommendedName>
</protein>
<keyword evidence="4" id="KW-0456">Lyase</keyword>
<evidence type="ECO:0000313" key="8">
    <source>
        <dbReference type="EMBL" id="WWC66462.1"/>
    </source>
</evidence>
<reference evidence="7" key="1">
    <citation type="submission" date="2013-07" db="EMBL/GenBank/DDBJ databases">
        <title>The Genome Sequence of Cryptococcus pinus CBS10737.</title>
        <authorList>
            <consortium name="The Broad Institute Genome Sequencing Platform"/>
            <person name="Cuomo C."/>
            <person name="Litvintseva A."/>
            <person name="Chen Y."/>
            <person name="Heitman J."/>
            <person name="Sun S."/>
            <person name="Springer D."/>
            <person name="Dromer F."/>
            <person name="Young S.K."/>
            <person name="Zeng Q."/>
            <person name="Gargeya S."/>
            <person name="Fitzgerald M."/>
            <person name="Abouelleil A."/>
            <person name="Alvarado L."/>
            <person name="Berlin A.M."/>
            <person name="Chapman S.B."/>
            <person name="Dewar J."/>
            <person name="Goldberg J."/>
            <person name="Griggs A."/>
            <person name="Gujja S."/>
            <person name="Hansen M."/>
            <person name="Howarth C."/>
            <person name="Imamovic A."/>
            <person name="Larimer J."/>
            <person name="McCowan C."/>
            <person name="Murphy C."/>
            <person name="Pearson M."/>
            <person name="Priest M."/>
            <person name="Roberts A."/>
            <person name="Saif S."/>
            <person name="Shea T."/>
            <person name="Sykes S."/>
            <person name="Wortman J."/>
            <person name="Nusbaum C."/>
            <person name="Birren B."/>
        </authorList>
    </citation>
    <scope>NUCLEOTIDE SEQUENCE [LARGE SCALE GENOMIC DNA]</scope>
    <source>
        <strain evidence="7">CBS 10737</strain>
    </source>
</reference>
<feature type="region of interest" description="Disordered" evidence="5">
    <location>
        <begin position="248"/>
        <end position="267"/>
    </location>
</feature>
<feature type="region of interest" description="Disordered" evidence="5">
    <location>
        <begin position="1"/>
        <end position="67"/>
    </location>
</feature>
<dbReference type="SUPFAM" id="SSF51316">
    <property type="entry name" value="Mss4-like"/>
    <property type="match status" value="1"/>
</dbReference>
<evidence type="ECO:0000256" key="5">
    <source>
        <dbReference type="SAM" id="MobiDB-lite"/>
    </source>
</evidence>
<evidence type="ECO:0000256" key="4">
    <source>
        <dbReference type="ARBA" id="ARBA00023239"/>
    </source>
</evidence>
<dbReference type="Proteomes" id="UP000094020">
    <property type="component" value="Chromosome 1"/>
</dbReference>
<comment type="similarity">
    <text evidence="1">Belongs to the Gfa family.</text>
</comment>
<evidence type="ECO:0000256" key="1">
    <source>
        <dbReference type="ARBA" id="ARBA00005495"/>
    </source>
</evidence>
<feature type="compositionally biased region" description="Basic and acidic residues" evidence="5">
    <location>
        <begin position="185"/>
        <end position="218"/>
    </location>
</feature>
<dbReference type="InterPro" id="IPR011057">
    <property type="entry name" value="Mss4-like_sf"/>
</dbReference>
<evidence type="ECO:0000256" key="3">
    <source>
        <dbReference type="ARBA" id="ARBA00022833"/>
    </source>
</evidence>
<reference evidence="8" key="2">
    <citation type="submission" date="2013-07" db="EMBL/GenBank/DDBJ databases">
        <authorList>
            <consortium name="The Broad Institute Genome Sequencing Platform"/>
            <person name="Cuomo C."/>
            <person name="Litvintseva A."/>
            <person name="Chen Y."/>
            <person name="Heitman J."/>
            <person name="Sun S."/>
            <person name="Springer D."/>
            <person name="Dromer F."/>
            <person name="Young S.K."/>
            <person name="Zeng Q."/>
            <person name="Gargeya S."/>
            <person name="Fitzgerald M."/>
            <person name="Abouelleil A."/>
            <person name="Alvarado L."/>
            <person name="Berlin A.M."/>
            <person name="Chapman S.B."/>
            <person name="Dewar J."/>
            <person name="Goldberg J."/>
            <person name="Griggs A."/>
            <person name="Gujja S."/>
            <person name="Hansen M."/>
            <person name="Howarth C."/>
            <person name="Imamovic A."/>
            <person name="Larimer J."/>
            <person name="McCowan C."/>
            <person name="Murphy C."/>
            <person name="Pearson M."/>
            <person name="Priest M."/>
            <person name="Roberts A."/>
            <person name="Saif S."/>
            <person name="Shea T."/>
            <person name="Sykes S."/>
            <person name="Wortman J."/>
            <person name="Nusbaum C."/>
            <person name="Birren B."/>
        </authorList>
    </citation>
    <scope>NUCLEOTIDE SEQUENCE</scope>
    <source>
        <strain evidence="8">CBS 10737</strain>
    </source>
</reference>
<organism evidence="7">
    <name type="scientific">Kwoniella pini CBS 10737</name>
    <dbReference type="NCBI Taxonomy" id="1296096"/>
    <lineage>
        <taxon>Eukaryota</taxon>
        <taxon>Fungi</taxon>
        <taxon>Dikarya</taxon>
        <taxon>Basidiomycota</taxon>
        <taxon>Agaricomycotina</taxon>
        <taxon>Tremellomycetes</taxon>
        <taxon>Tremellales</taxon>
        <taxon>Cryptococcaceae</taxon>
        <taxon>Kwoniella</taxon>
    </lineage>
</organism>
<dbReference type="GO" id="GO:0046872">
    <property type="term" value="F:metal ion binding"/>
    <property type="evidence" value="ECO:0007669"/>
    <property type="project" value="UniProtKB-KW"/>
</dbReference>
<name>A0A1B9IDJ4_9TREE</name>
<dbReference type="EMBL" id="KI894007">
    <property type="protein sequence ID" value="OCF53655.1"/>
    <property type="molecule type" value="Genomic_DNA"/>
</dbReference>
<dbReference type="EMBL" id="CP144519">
    <property type="protein sequence ID" value="WWC66462.1"/>
    <property type="molecule type" value="Genomic_DNA"/>
</dbReference>
<dbReference type="AlphaFoldDB" id="A0A1B9IDJ4"/>
<dbReference type="KEGG" id="kpin:30169330"/>